<dbReference type="EMBL" id="JTDF01020521">
    <property type="protein sequence ID" value="KAF8562410.1"/>
    <property type="molecule type" value="Genomic_DNA"/>
</dbReference>
<dbReference type="Proteomes" id="UP000699462">
    <property type="component" value="Unassembled WGS sequence"/>
</dbReference>
<comment type="caution">
    <text evidence="1">The sequence shown here is derived from an EMBL/GenBank/DDBJ whole genome shotgun (WGS) entry which is preliminary data.</text>
</comment>
<accession>A0A8T0D3I5</accession>
<name>A0A8T0D3I5_9TREM</name>
<proteinExistence type="predicted"/>
<organism evidence="1 2">
    <name type="scientific">Paragonimus westermani</name>
    <dbReference type="NCBI Taxonomy" id="34504"/>
    <lineage>
        <taxon>Eukaryota</taxon>
        <taxon>Metazoa</taxon>
        <taxon>Spiralia</taxon>
        <taxon>Lophotrochozoa</taxon>
        <taxon>Platyhelminthes</taxon>
        <taxon>Trematoda</taxon>
        <taxon>Digenea</taxon>
        <taxon>Plagiorchiida</taxon>
        <taxon>Troglotremata</taxon>
        <taxon>Troglotrematidae</taxon>
        <taxon>Paragonimus</taxon>
    </lineage>
</organism>
<protein>
    <submittedName>
        <fullName evidence="1">Uncharacterized protein</fullName>
    </submittedName>
</protein>
<gene>
    <name evidence="1" type="ORF">P879_11758</name>
</gene>
<reference evidence="1 2" key="1">
    <citation type="submission" date="2019-07" db="EMBL/GenBank/DDBJ databases">
        <title>Annotation for the trematode Paragonimus westermani.</title>
        <authorList>
            <person name="Choi Y.-J."/>
        </authorList>
    </citation>
    <scope>NUCLEOTIDE SEQUENCE [LARGE SCALE GENOMIC DNA]</scope>
    <source>
        <strain evidence="1">180907_Pwestermani</strain>
    </source>
</reference>
<evidence type="ECO:0000313" key="2">
    <source>
        <dbReference type="Proteomes" id="UP000699462"/>
    </source>
</evidence>
<dbReference type="AlphaFoldDB" id="A0A8T0D3I5"/>
<keyword evidence="2" id="KW-1185">Reference proteome</keyword>
<sequence length="181" mass="20032">MEVSTHPWEVEACATKVDCSGVVHLRLISNLCPPLWFVHSLLEHSSVRIREAGLIGYRVWLRHAMLTACSGHHQKIDHPLPGAARLSSLLASKLLKPSSSVFHSDAAQQTKSTPARRNLCSPGLLNRAFDLVLDAIGCSPVVNLADLNQQTSECRVSLWICSILFYCLVHQFIQSILCVRV</sequence>
<evidence type="ECO:0000313" key="1">
    <source>
        <dbReference type="EMBL" id="KAF8562410.1"/>
    </source>
</evidence>